<keyword evidence="4" id="KW-1185">Reference proteome</keyword>
<evidence type="ECO:0000256" key="1">
    <source>
        <dbReference type="SAM" id="Coils"/>
    </source>
</evidence>
<evidence type="ECO:0000313" key="4">
    <source>
        <dbReference type="Proteomes" id="UP001189429"/>
    </source>
</evidence>
<feature type="region of interest" description="Disordered" evidence="2">
    <location>
        <begin position="1"/>
        <end position="104"/>
    </location>
</feature>
<proteinExistence type="predicted"/>
<evidence type="ECO:0008006" key="5">
    <source>
        <dbReference type="Google" id="ProtNLM"/>
    </source>
</evidence>
<evidence type="ECO:0000256" key="2">
    <source>
        <dbReference type="SAM" id="MobiDB-lite"/>
    </source>
</evidence>
<feature type="non-terminal residue" evidence="3">
    <location>
        <position position="915"/>
    </location>
</feature>
<organism evidence="3 4">
    <name type="scientific">Prorocentrum cordatum</name>
    <dbReference type="NCBI Taxonomy" id="2364126"/>
    <lineage>
        <taxon>Eukaryota</taxon>
        <taxon>Sar</taxon>
        <taxon>Alveolata</taxon>
        <taxon>Dinophyceae</taxon>
        <taxon>Prorocentrales</taxon>
        <taxon>Prorocentraceae</taxon>
        <taxon>Prorocentrum</taxon>
    </lineage>
</organism>
<evidence type="ECO:0000313" key="3">
    <source>
        <dbReference type="EMBL" id="CAK0810366.1"/>
    </source>
</evidence>
<feature type="coiled-coil region" evidence="1">
    <location>
        <begin position="566"/>
        <end position="627"/>
    </location>
</feature>
<protein>
    <recommendedName>
        <fullName evidence="5">JmjC domain-containing protein</fullName>
    </recommendedName>
</protein>
<comment type="caution">
    <text evidence="3">The sequence shown here is derived from an EMBL/GenBank/DDBJ whole genome shotgun (WGS) entry which is preliminary data.</text>
</comment>
<dbReference type="EMBL" id="CAUYUJ010004639">
    <property type="protein sequence ID" value="CAK0810366.1"/>
    <property type="molecule type" value="Genomic_DNA"/>
</dbReference>
<feature type="compositionally biased region" description="Basic and acidic residues" evidence="2">
    <location>
        <begin position="208"/>
        <end position="223"/>
    </location>
</feature>
<feature type="region of interest" description="Disordered" evidence="2">
    <location>
        <begin position="366"/>
        <end position="392"/>
    </location>
</feature>
<reference evidence="3" key="1">
    <citation type="submission" date="2023-10" db="EMBL/GenBank/DDBJ databases">
        <authorList>
            <person name="Chen Y."/>
            <person name="Shah S."/>
            <person name="Dougan E. K."/>
            <person name="Thang M."/>
            <person name="Chan C."/>
        </authorList>
    </citation>
    <scope>NUCLEOTIDE SEQUENCE [LARGE SCALE GENOMIC DNA]</scope>
</reference>
<dbReference type="Proteomes" id="UP001189429">
    <property type="component" value="Unassembled WGS sequence"/>
</dbReference>
<sequence>MSTADGDDVKMESGGVAAATPEKAKDVNTPGSAASLGKHSAPSDSQKNDFAFSDDDAGPGETRKDAAKRTVWAALTETADASDVEPPKKQTRKTAAQKTCPLPSCDEGIEGNKKFCKKHHRIYECLERRAFKAVDHKKPETETDESKSFKQIFGFKPGKKGGVSIEPNWELADTVMTDILSKNPDINEPLAAKSTKARGSDARLSSYIERKGTERSNSDLSSRPKWDKQIFAKRMMALRPWNEERCNREWAAIELDTPEEHKDNRGPPECPLRLPIPAWMVGEDKLEQKTTNYHTQEIATTAVKGKAMATSDIDKAVKDCTKGFAPLSQASTSAAMQSASANAINATGDGGQQAMEVMMMHGVRPQAATDKTSTGEGSQRGDGSAPKAKLAGGRGQVAVGQARFDVGVTRLTVAETQKKALGQEETKLFKALAAACKTSATCPSADKEQMSLLRERILLGSLVLDKKFDYDESSSTVTDSDLGMDELFTKDKQAFKEECIKEGKTEDNVEFPEHLLDLGKYRDHYLHLKLHAAVLLPVDDRDQIVRMARVMELSQQIRIATTAKEIEGTEAKIEDFKINLEQLRKAIVDIAKVAKTSHSTVSRKAAAKQMEQESKAREDQLAAASAASASLRKQITSSLSSGVFAIDWSSLGCEAVNTYQDEAAFEKQLEGSASKEMLDIPFKLLASSAGAAACAVPEIKAGLDRYKEKFPAKAGERGDKASAPVQESHGLARVVSIFEKLAPLAQRADITKHPVVQAATERVWFIGYLPTYVDMSFEAELLGSVKYIVEGSMKVVYFHGGQLMDQVPHVQGTTFLERATTLLKSIEADKAKEFISGKVSCFVTTIKAGEMMYVPPGWFTAASCLPSGPKTVGFKKLVLLQRSRAMNDLEKLLTGQSLKNDRVQAAYDILYAGAA</sequence>
<feature type="region of interest" description="Disordered" evidence="2">
    <location>
        <begin position="185"/>
        <end position="223"/>
    </location>
</feature>
<keyword evidence="1" id="KW-0175">Coiled coil</keyword>
<gene>
    <name evidence="3" type="ORF">PCOR1329_LOCUS15355</name>
</gene>
<accession>A0ABN9QVM0</accession>
<name>A0ABN9QVM0_9DINO</name>